<dbReference type="PROSITE" id="PS50297">
    <property type="entry name" value="ANK_REP_REGION"/>
    <property type="match status" value="3"/>
</dbReference>
<reference evidence="4" key="1">
    <citation type="submission" date="2021-01" db="EMBL/GenBank/DDBJ databases">
        <authorList>
            <consortium name="Aspergillus chevalieri M1 genome sequencing consortium"/>
            <person name="Kazuki M."/>
            <person name="Futagami T."/>
        </authorList>
    </citation>
    <scope>NUCLEOTIDE SEQUENCE</scope>
    <source>
        <strain evidence="4">M1</strain>
    </source>
</reference>
<dbReference type="SMART" id="SM00248">
    <property type="entry name" value="ANK"/>
    <property type="match status" value="3"/>
</dbReference>
<evidence type="ECO:0000256" key="2">
    <source>
        <dbReference type="ARBA" id="ARBA00023043"/>
    </source>
</evidence>
<keyword evidence="2 3" id="KW-0040">ANK repeat</keyword>
<evidence type="ECO:0008006" key="6">
    <source>
        <dbReference type="Google" id="ProtNLM"/>
    </source>
</evidence>
<keyword evidence="5" id="KW-1185">Reference proteome</keyword>
<organism evidence="4 5">
    <name type="scientific">Aspergillus chevalieri</name>
    <name type="common">Eurotium chevalieri</name>
    <dbReference type="NCBI Taxonomy" id="182096"/>
    <lineage>
        <taxon>Eukaryota</taxon>
        <taxon>Fungi</taxon>
        <taxon>Dikarya</taxon>
        <taxon>Ascomycota</taxon>
        <taxon>Pezizomycotina</taxon>
        <taxon>Eurotiomycetes</taxon>
        <taxon>Eurotiomycetidae</taxon>
        <taxon>Eurotiales</taxon>
        <taxon>Aspergillaceae</taxon>
        <taxon>Aspergillus</taxon>
        <taxon>Aspergillus subgen. Aspergillus</taxon>
    </lineage>
</organism>
<name>A0A7R7ZPD5_ASPCH</name>
<dbReference type="GO" id="GO:0004842">
    <property type="term" value="F:ubiquitin-protein transferase activity"/>
    <property type="evidence" value="ECO:0007669"/>
    <property type="project" value="TreeGrafter"/>
</dbReference>
<accession>A0A7R7ZPD5</accession>
<dbReference type="PANTHER" id="PTHR24171">
    <property type="entry name" value="ANKYRIN REPEAT DOMAIN-CONTAINING PROTEIN 39-RELATED"/>
    <property type="match status" value="1"/>
</dbReference>
<dbReference type="RefSeq" id="XP_043136754.1">
    <property type="nucleotide sequence ID" value="XM_043279035.1"/>
</dbReference>
<dbReference type="GeneID" id="66982591"/>
<dbReference type="GO" id="GO:0085020">
    <property type="term" value="P:protein K6-linked ubiquitination"/>
    <property type="evidence" value="ECO:0007669"/>
    <property type="project" value="TreeGrafter"/>
</dbReference>
<dbReference type="SUPFAM" id="SSF48403">
    <property type="entry name" value="Ankyrin repeat"/>
    <property type="match status" value="1"/>
</dbReference>
<evidence type="ECO:0000313" key="4">
    <source>
        <dbReference type="EMBL" id="BCR88232.1"/>
    </source>
</evidence>
<dbReference type="KEGG" id="ache:ACHE_40796A"/>
<feature type="repeat" description="ANK" evidence="3">
    <location>
        <begin position="52"/>
        <end position="78"/>
    </location>
</feature>
<gene>
    <name evidence="4" type="ORF">ACHE_40796A</name>
</gene>
<feature type="repeat" description="ANK" evidence="3">
    <location>
        <begin position="19"/>
        <end position="51"/>
    </location>
</feature>
<dbReference type="PANTHER" id="PTHR24171:SF8">
    <property type="entry name" value="BRCA1-ASSOCIATED RING DOMAIN PROTEIN 1"/>
    <property type="match status" value="1"/>
</dbReference>
<evidence type="ECO:0000256" key="1">
    <source>
        <dbReference type="ARBA" id="ARBA00022737"/>
    </source>
</evidence>
<sequence>MQQKVLKLGMRSNSAAAIESSSPLQRAALENKPSVVSELIKEGANINEKFAKGWTALHIGSAHNYRNVVGVLLEHNADPELGLPNSSTALHIASTNGHHKVMEVLLCHRARLDVK</sequence>
<reference evidence="4" key="2">
    <citation type="submission" date="2021-02" db="EMBL/GenBank/DDBJ databases">
        <title>Aspergillus chevalieri M1 genome sequence.</title>
        <authorList>
            <person name="Kadooka C."/>
            <person name="Mori K."/>
            <person name="Futagami T."/>
        </authorList>
    </citation>
    <scope>NUCLEOTIDE SEQUENCE</scope>
    <source>
        <strain evidence="4">M1</strain>
    </source>
</reference>
<dbReference type="Proteomes" id="UP000637239">
    <property type="component" value="Chromosome 4"/>
</dbReference>
<evidence type="ECO:0000256" key="3">
    <source>
        <dbReference type="PROSITE-ProRule" id="PRU00023"/>
    </source>
</evidence>
<evidence type="ECO:0000313" key="5">
    <source>
        <dbReference type="Proteomes" id="UP000637239"/>
    </source>
</evidence>
<feature type="repeat" description="ANK" evidence="3">
    <location>
        <begin position="85"/>
        <end position="115"/>
    </location>
</feature>
<dbReference type="PROSITE" id="PS50088">
    <property type="entry name" value="ANK_REPEAT"/>
    <property type="match status" value="3"/>
</dbReference>
<dbReference type="Gene3D" id="1.25.40.20">
    <property type="entry name" value="Ankyrin repeat-containing domain"/>
    <property type="match status" value="1"/>
</dbReference>
<dbReference type="AlphaFoldDB" id="A0A7R7ZPD5"/>
<dbReference type="InterPro" id="IPR036770">
    <property type="entry name" value="Ankyrin_rpt-contain_sf"/>
</dbReference>
<protein>
    <recommendedName>
        <fullName evidence="6">Ankyrin repeat protein</fullName>
    </recommendedName>
</protein>
<dbReference type="EMBL" id="AP024419">
    <property type="protein sequence ID" value="BCR88232.1"/>
    <property type="molecule type" value="Genomic_DNA"/>
</dbReference>
<dbReference type="InterPro" id="IPR002110">
    <property type="entry name" value="Ankyrin_rpt"/>
</dbReference>
<dbReference type="Pfam" id="PF12796">
    <property type="entry name" value="Ank_2"/>
    <property type="match status" value="1"/>
</dbReference>
<proteinExistence type="predicted"/>
<keyword evidence="1" id="KW-0677">Repeat</keyword>